<protein>
    <submittedName>
        <fullName evidence="1">Uncharacterized protein</fullName>
    </submittedName>
</protein>
<comment type="caution">
    <text evidence="1">The sequence shown here is derived from an EMBL/GenBank/DDBJ whole genome shotgun (WGS) entry which is preliminary data.</text>
</comment>
<dbReference type="EMBL" id="RCBY01000237">
    <property type="protein sequence ID" value="RQH27641.1"/>
    <property type="molecule type" value="Genomic_DNA"/>
</dbReference>
<evidence type="ECO:0000313" key="2">
    <source>
        <dbReference type="Proteomes" id="UP000269154"/>
    </source>
</evidence>
<evidence type="ECO:0000313" key="1">
    <source>
        <dbReference type="EMBL" id="RQH27641.1"/>
    </source>
</evidence>
<name>A0A3N6P1X3_9CYAN</name>
<sequence length="95" mass="10567">MGDAGCPVNALRCAKGDLLAVAWFSGANKKIMSGSFIAERWRSSQKGYYRRRAPIGRVDIVLNKEGEALVSWIEEVEGEGEDSHCDSHEQGKRRK</sequence>
<organism evidence="1 2">
    <name type="scientific">Okeania hirsuta</name>
    <dbReference type="NCBI Taxonomy" id="1458930"/>
    <lineage>
        <taxon>Bacteria</taxon>
        <taxon>Bacillati</taxon>
        <taxon>Cyanobacteriota</taxon>
        <taxon>Cyanophyceae</taxon>
        <taxon>Oscillatoriophycideae</taxon>
        <taxon>Oscillatoriales</taxon>
        <taxon>Microcoleaceae</taxon>
        <taxon>Okeania</taxon>
    </lineage>
</organism>
<dbReference type="AlphaFoldDB" id="A0A3N6P1X3"/>
<gene>
    <name evidence="1" type="ORF">D5R40_26845</name>
</gene>
<dbReference type="Proteomes" id="UP000269154">
    <property type="component" value="Unassembled WGS sequence"/>
</dbReference>
<accession>A0A3N6P1X3</accession>
<keyword evidence="2" id="KW-1185">Reference proteome</keyword>
<reference evidence="1 2" key="1">
    <citation type="journal article" date="2018" name="ACS Chem. Biol.">
        <title>Ketoreductase domain dysfunction expands chemodiversity: malyngamide biosynthesis in the cyanobacterium Okeania hirsuta.</title>
        <authorList>
            <person name="Moss N.A."/>
            <person name="Leao T."/>
            <person name="Rankin M."/>
            <person name="McCullough T.M."/>
            <person name="Qu P."/>
            <person name="Korobeynikov A."/>
            <person name="Smith J.L."/>
            <person name="Gerwick L."/>
            <person name="Gerwick W.H."/>
        </authorList>
    </citation>
    <scope>NUCLEOTIDE SEQUENCE [LARGE SCALE GENOMIC DNA]</scope>
    <source>
        <strain evidence="1 2">PAB10Feb10-1</strain>
    </source>
</reference>
<proteinExistence type="predicted"/>